<dbReference type="SUPFAM" id="SSF103088">
    <property type="entry name" value="OmpA-like"/>
    <property type="match status" value="1"/>
</dbReference>
<dbReference type="RefSeq" id="WP_121765242.1">
    <property type="nucleotide sequence ID" value="NZ_CAJTBC010000001.1"/>
</dbReference>
<dbReference type="EMBL" id="RAZM01000002">
    <property type="protein sequence ID" value="RLT81685.1"/>
    <property type="molecule type" value="Genomic_DNA"/>
</dbReference>
<evidence type="ECO:0000259" key="13">
    <source>
        <dbReference type="PROSITE" id="PS51123"/>
    </source>
</evidence>
<dbReference type="InterPro" id="IPR006665">
    <property type="entry name" value="OmpA-like"/>
</dbReference>
<keyword evidence="5 12" id="KW-0732">Signal</keyword>
<evidence type="ECO:0000256" key="11">
    <source>
        <dbReference type="SAM" id="Coils"/>
    </source>
</evidence>
<dbReference type="InterPro" id="IPR036737">
    <property type="entry name" value="OmpA-like_sf"/>
</dbReference>
<comment type="similarity">
    <text evidence="2">Belongs to the outer membrane OOP (TC 1.B.6) superfamily.</text>
</comment>
<comment type="function">
    <text evidence="9">May have porin activity and function in peptidoglycan binding.</text>
</comment>
<accession>A0A3L7Z520</accession>
<dbReference type="Proteomes" id="UP000267159">
    <property type="component" value="Unassembled WGS sequence"/>
</dbReference>
<reference evidence="14 15" key="1">
    <citation type="submission" date="2018-09" db="EMBL/GenBank/DDBJ databases">
        <title>Murine metabolic-syndrome-specific gut microbial biobank.</title>
        <authorList>
            <person name="Liu C."/>
        </authorList>
    </citation>
    <scope>NUCLEOTIDE SEQUENCE [LARGE SCALE GENOMIC DNA]</scope>
    <source>
        <strain evidence="14 15">0.1X-D8-26</strain>
    </source>
</reference>
<feature type="chain" id="PRO_5018195445" evidence="12">
    <location>
        <begin position="20"/>
        <end position="381"/>
    </location>
</feature>
<evidence type="ECO:0000256" key="2">
    <source>
        <dbReference type="ARBA" id="ARBA00009961"/>
    </source>
</evidence>
<feature type="signal peptide" evidence="12">
    <location>
        <begin position="1"/>
        <end position="19"/>
    </location>
</feature>
<dbReference type="STRING" id="1235814.GCA_000613385_01128"/>
<evidence type="ECO:0000256" key="8">
    <source>
        <dbReference type="ARBA" id="ARBA00023283"/>
    </source>
</evidence>
<organism evidence="14 15">
    <name type="scientific">Bacteroides acidifaciens</name>
    <dbReference type="NCBI Taxonomy" id="85831"/>
    <lineage>
        <taxon>Bacteria</taxon>
        <taxon>Pseudomonadati</taxon>
        <taxon>Bacteroidota</taxon>
        <taxon>Bacteroidia</taxon>
        <taxon>Bacteroidales</taxon>
        <taxon>Bacteroidaceae</taxon>
        <taxon>Bacteroides</taxon>
    </lineage>
</organism>
<protein>
    <submittedName>
        <fullName evidence="14">OmpA family protein</fullName>
    </submittedName>
</protein>
<keyword evidence="6" id="KW-1015">Disulfide bond</keyword>
<evidence type="ECO:0000256" key="3">
    <source>
        <dbReference type="ARBA" id="ARBA00022452"/>
    </source>
</evidence>
<dbReference type="CDD" id="cd07185">
    <property type="entry name" value="OmpA_C-like"/>
    <property type="match status" value="1"/>
</dbReference>
<evidence type="ECO:0000256" key="6">
    <source>
        <dbReference type="ARBA" id="ARBA00023157"/>
    </source>
</evidence>
<gene>
    <name evidence="14" type="ORF">D7Y07_01255</name>
</gene>
<evidence type="ECO:0000313" key="14">
    <source>
        <dbReference type="EMBL" id="RLT81685.1"/>
    </source>
</evidence>
<dbReference type="Gene3D" id="3.30.1330.60">
    <property type="entry name" value="OmpA-like domain"/>
    <property type="match status" value="1"/>
</dbReference>
<dbReference type="PANTHER" id="PTHR30329:SF21">
    <property type="entry name" value="LIPOPROTEIN YIAD-RELATED"/>
    <property type="match status" value="1"/>
</dbReference>
<evidence type="ECO:0000256" key="5">
    <source>
        <dbReference type="ARBA" id="ARBA00022729"/>
    </source>
</evidence>
<evidence type="ECO:0000256" key="10">
    <source>
        <dbReference type="PROSITE-ProRule" id="PRU00473"/>
    </source>
</evidence>
<feature type="domain" description="OmpA-like" evidence="13">
    <location>
        <begin position="270"/>
        <end position="381"/>
    </location>
</feature>
<dbReference type="InterPro" id="IPR011250">
    <property type="entry name" value="OMP/PagP_B-barrel"/>
</dbReference>
<dbReference type="AlphaFoldDB" id="A0A3L7Z520"/>
<comment type="caution">
    <text evidence="14">The sequence shown here is derived from an EMBL/GenBank/DDBJ whole genome shotgun (WGS) entry which is preliminary data.</text>
</comment>
<evidence type="ECO:0000256" key="1">
    <source>
        <dbReference type="ARBA" id="ARBA00004571"/>
    </source>
</evidence>
<dbReference type="PANTHER" id="PTHR30329">
    <property type="entry name" value="STATOR ELEMENT OF FLAGELLAR MOTOR COMPLEX"/>
    <property type="match status" value="1"/>
</dbReference>
<keyword evidence="3" id="KW-1134">Transmembrane beta strand</keyword>
<evidence type="ECO:0000256" key="9">
    <source>
        <dbReference type="ARBA" id="ARBA00057459"/>
    </source>
</evidence>
<name>A0A3L7Z520_9BACE</name>
<dbReference type="Gene3D" id="2.40.160.20">
    <property type="match status" value="1"/>
</dbReference>
<comment type="subcellular location">
    <subcellularLocation>
        <location evidence="1">Cell outer membrane</location>
        <topology evidence="1">Multi-pass membrane protein</topology>
    </subcellularLocation>
</comment>
<keyword evidence="11" id="KW-0175">Coiled coil</keyword>
<dbReference type="GO" id="GO:0030247">
    <property type="term" value="F:polysaccharide binding"/>
    <property type="evidence" value="ECO:0007669"/>
    <property type="project" value="UniProtKB-ARBA"/>
</dbReference>
<feature type="coiled-coil region" evidence="11">
    <location>
        <begin position="235"/>
        <end position="262"/>
    </location>
</feature>
<proteinExistence type="inferred from homology"/>
<evidence type="ECO:0000256" key="7">
    <source>
        <dbReference type="ARBA" id="ARBA00023237"/>
    </source>
</evidence>
<dbReference type="FunFam" id="3.30.1330.60:FF:000006">
    <property type="entry name" value="Outer membrane protein OmpA"/>
    <property type="match status" value="1"/>
</dbReference>
<evidence type="ECO:0000313" key="15">
    <source>
        <dbReference type="Proteomes" id="UP000267159"/>
    </source>
</evidence>
<keyword evidence="8" id="KW-0873">Pyrrolidone carboxylic acid</keyword>
<keyword evidence="7" id="KW-0998">Cell outer membrane</keyword>
<keyword evidence="4" id="KW-0812">Transmembrane</keyword>
<dbReference type="PROSITE" id="PS51123">
    <property type="entry name" value="OMPA_2"/>
    <property type="match status" value="1"/>
</dbReference>
<dbReference type="InterPro" id="IPR050330">
    <property type="entry name" value="Bact_OuterMem_StrucFunc"/>
</dbReference>
<evidence type="ECO:0000256" key="12">
    <source>
        <dbReference type="SAM" id="SignalP"/>
    </source>
</evidence>
<dbReference type="GO" id="GO:0015288">
    <property type="term" value="F:porin activity"/>
    <property type="evidence" value="ECO:0007669"/>
    <property type="project" value="UniProtKB-ARBA"/>
</dbReference>
<evidence type="ECO:0000256" key="4">
    <source>
        <dbReference type="ARBA" id="ARBA00022692"/>
    </source>
</evidence>
<dbReference type="GO" id="GO:0009279">
    <property type="term" value="C:cell outer membrane"/>
    <property type="evidence" value="ECO:0007669"/>
    <property type="project" value="UniProtKB-SubCell"/>
</dbReference>
<sequence>MKKGLLFILLAAASVCLPAQEKEKAAKSYRVETNLFGANWFISGGVGAQMYFGDNDSKAGFGKRLAPALDIAVGKWFTPGLGLRVAYNGLQAKGASPEAGDLYVKGGTYSNGYYKQKWNVANFHGDVMLNLSNMFCGYNEERVYSFIPYVGVGLVHSWTKPTENNLGLNAGLINRFRLSPAWDLNVELRGLLMKNSFGGAGKEGMAGLTVGVTYKFKKRGWDAVPTVPMVPESQLNDMRDRVNALKGENESLKRDLVEARNKKPEVIVKKEVVSAIPRLVVVFNIGKSNIAKREYMNIETMAKAIKENSGKVYTVTGYADKGTGSAEYNMKLSKKRAEAVRDLMVNEFGVPASQLKVDYKGGVSNMFYDSAKLSRVAIVEE</sequence>
<keyword evidence="10" id="KW-0472">Membrane</keyword>
<dbReference type="Pfam" id="PF00691">
    <property type="entry name" value="OmpA"/>
    <property type="match status" value="1"/>
</dbReference>
<dbReference type="SUPFAM" id="SSF56925">
    <property type="entry name" value="OMPA-like"/>
    <property type="match status" value="1"/>
</dbReference>